<evidence type="ECO:0000313" key="1">
    <source>
        <dbReference type="EMBL" id="MFB9462815.1"/>
    </source>
</evidence>
<organism evidence="1 2">
    <name type="scientific">Streptomyces cinereospinus</name>
    <dbReference type="NCBI Taxonomy" id="285561"/>
    <lineage>
        <taxon>Bacteria</taxon>
        <taxon>Bacillati</taxon>
        <taxon>Actinomycetota</taxon>
        <taxon>Actinomycetes</taxon>
        <taxon>Kitasatosporales</taxon>
        <taxon>Streptomycetaceae</taxon>
        <taxon>Streptomyces</taxon>
    </lineage>
</organism>
<keyword evidence="2" id="KW-1185">Reference proteome</keyword>
<dbReference type="Proteomes" id="UP001589709">
    <property type="component" value="Unassembled WGS sequence"/>
</dbReference>
<dbReference type="RefSeq" id="WP_381344252.1">
    <property type="nucleotide sequence ID" value="NZ_JBHMCY010000012.1"/>
</dbReference>
<proteinExistence type="predicted"/>
<protein>
    <submittedName>
        <fullName evidence="1">Uncharacterized protein</fullName>
    </submittedName>
</protein>
<reference evidence="1 2" key="1">
    <citation type="submission" date="2024-09" db="EMBL/GenBank/DDBJ databases">
        <authorList>
            <person name="Sun Q."/>
            <person name="Mori K."/>
        </authorList>
    </citation>
    <scope>NUCLEOTIDE SEQUENCE [LARGE SCALE GENOMIC DNA]</scope>
    <source>
        <strain evidence="1 2">JCM 6917</strain>
    </source>
</reference>
<dbReference type="EMBL" id="JBHMCY010000012">
    <property type="protein sequence ID" value="MFB9462815.1"/>
    <property type="molecule type" value="Genomic_DNA"/>
</dbReference>
<comment type="caution">
    <text evidence="1">The sequence shown here is derived from an EMBL/GenBank/DDBJ whole genome shotgun (WGS) entry which is preliminary data.</text>
</comment>
<evidence type="ECO:0000313" key="2">
    <source>
        <dbReference type="Proteomes" id="UP001589709"/>
    </source>
</evidence>
<gene>
    <name evidence="1" type="ORF">ACFF45_08875</name>
</gene>
<name>A0ABV5MXR9_9ACTN</name>
<sequence>MLQVNPKLLPRLAEIEKDFLLRRKRAQEEHWLGEVEGIDSTLTFLP</sequence>
<accession>A0ABV5MXR9</accession>